<dbReference type="EMBL" id="JAPUUL010000098">
    <property type="protein sequence ID" value="KAJ8132666.1"/>
    <property type="molecule type" value="Genomic_DNA"/>
</dbReference>
<comment type="caution">
    <text evidence="1">The sequence shown here is derived from an EMBL/GenBank/DDBJ whole genome shotgun (WGS) entry which is preliminary data.</text>
</comment>
<evidence type="ECO:0000313" key="1">
    <source>
        <dbReference type="EMBL" id="KAJ8132666.1"/>
    </source>
</evidence>
<sequence>MASYLNRFRKTPGWVEGMQLPRGKPHDDVFNTRIRDRTWREVGEGTQENPTICWLSEYYRPESVSHCEAIEAIIRQQLIRYKLRFAWIVADGHAMSTVGRTKAGRIMSDDDNHITLRMGLTEDICNLHGHFYLIYEDNDPQKKAIRMMREDERSIVGGKNPQLWVMGAYPKQFQKAEIKYPTTPFEIVPGSIFDRYMEAYQNDTNKDQKNTTNKTAVRK</sequence>
<evidence type="ECO:0000313" key="2">
    <source>
        <dbReference type="Proteomes" id="UP001153332"/>
    </source>
</evidence>
<name>A0ACC2JYQ4_9PEZI</name>
<proteinExistence type="predicted"/>
<organism evidence="1 2">
    <name type="scientific">Lasiodiplodia mahajangana</name>
    <dbReference type="NCBI Taxonomy" id="1108764"/>
    <lineage>
        <taxon>Eukaryota</taxon>
        <taxon>Fungi</taxon>
        <taxon>Dikarya</taxon>
        <taxon>Ascomycota</taxon>
        <taxon>Pezizomycotina</taxon>
        <taxon>Dothideomycetes</taxon>
        <taxon>Dothideomycetes incertae sedis</taxon>
        <taxon>Botryosphaeriales</taxon>
        <taxon>Botryosphaeriaceae</taxon>
        <taxon>Lasiodiplodia</taxon>
    </lineage>
</organism>
<accession>A0ACC2JYQ4</accession>
<gene>
    <name evidence="1" type="ORF">O1611_g958</name>
</gene>
<keyword evidence="2" id="KW-1185">Reference proteome</keyword>
<protein>
    <submittedName>
        <fullName evidence="1">Uncharacterized protein</fullName>
    </submittedName>
</protein>
<reference evidence="1" key="1">
    <citation type="submission" date="2022-12" db="EMBL/GenBank/DDBJ databases">
        <title>Genome Sequence of Lasiodiplodia mahajangana.</title>
        <authorList>
            <person name="Buettner E."/>
        </authorList>
    </citation>
    <scope>NUCLEOTIDE SEQUENCE</scope>
    <source>
        <strain evidence="1">VT137</strain>
    </source>
</reference>
<dbReference type="Proteomes" id="UP001153332">
    <property type="component" value="Unassembled WGS sequence"/>
</dbReference>